<accession>A0A820PUF7</accession>
<protein>
    <submittedName>
        <fullName evidence="1">Uncharacterized protein</fullName>
    </submittedName>
</protein>
<dbReference type="PANTHER" id="PTHR46513">
    <property type="entry name" value="VITELLOGENIN RECEPTOR-LIKE PROTEIN-RELATED-RELATED"/>
    <property type="match status" value="1"/>
</dbReference>
<dbReference type="SUPFAM" id="SSF57196">
    <property type="entry name" value="EGF/Laminin"/>
    <property type="match status" value="1"/>
</dbReference>
<dbReference type="InterPro" id="IPR050778">
    <property type="entry name" value="Cueball_EGF_LRP_Nidogen"/>
</dbReference>
<evidence type="ECO:0000313" key="2">
    <source>
        <dbReference type="Proteomes" id="UP000663844"/>
    </source>
</evidence>
<organism evidence="1 2">
    <name type="scientific">Adineta steineri</name>
    <dbReference type="NCBI Taxonomy" id="433720"/>
    <lineage>
        <taxon>Eukaryota</taxon>
        <taxon>Metazoa</taxon>
        <taxon>Spiralia</taxon>
        <taxon>Gnathifera</taxon>
        <taxon>Rotifera</taxon>
        <taxon>Eurotatoria</taxon>
        <taxon>Bdelloidea</taxon>
        <taxon>Adinetida</taxon>
        <taxon>Adinetidae</taxon>
        <taxon>Adineta</taxon>
    </lineage>
</organism>
<dbReference type="GO" id="GO:0060070">
    <property type="term" value="P:canonical Wnt signaling pathway"/>
    <property type="evidence" value="ECO:0007669"/>
    <property type="project" value="TreeGrafter"/>
</dbReference>
<evidence type="ECO:0000313" key="1">
    <source>
        <dbReference type="EMBL" id="CAF4410607.1"/>
    </source>
</evidence>
<gene>
    <name evidence="1" type="ORF">OXD698_LOCUS52013</name>
</gene>
<feature type="non-terminal residue" evidence="1">
    <location>
        <position position="136"/>
    </location>
</feature>
<dbReference type="Proteomes" id="UP000663844">
    <property type="component" value="Unassembled WGS sequence"/>
</dbReference>
<sequence>FSNYNGGQRKIAFSGHDYVPYSLSIAFIDGYIIWSDITNHSLIAADALNGSNKHIIVPNTINEVVAVTIIHPSLQPQIPNPCGINNGACSHLCLLSTNQSYTCACPEHFSFLNNGNNRTCVSNCSFNQHRCGPPNE</sequence>
<dbReference type="GO" id="GO:0017147">
    <property type="term" value="F:Wnt-protein binding"/>
    <property type="evidence" value="ECO:0007669"/>
    <property type="project" value="TreeGrafter"/>
</dbReference>
<dbReference type="EMBL" id="CAJOAZ010027545">
    <property type="protein sequence ID" value="CAF4410607.1"/>
    <property type="molecule type" value="Genomic_DNA"/>
</dbReference>
<name>A0A820PUF7_9BILA</name>
<dbReference type="GO" id="GO:0005886">
    <property type="term" value="C:plasma membrane"/>
    <property type="evidence" value="ECO:0007669"/>
    <property type="project" value="TreeGrafter"/>
</dbReference>
<dbReference type="GO" id="GO:0042813">
    <property type="term" value="F:Wnt receptor activity"/>
    <property type="evidence" value="ECO:0007669"/>
    <property type="project" value="TreeGrafter"/>
</dbReference>
<dbReference type="SUPFAM" id="SSF63825">
    <property type="entry name" value="YWTD domain"/>
    <property type="match status" value="1"/>
</dbReference>
<proteinExistence type="predicted"/>
<dbReference type="PANTHER" id="PTHR46513:SF13">
    <property type="entry name" value="EGF-LIKE DOMAIN-CONTAINING PROTEIN"/>
    <property type="match status" value="1"/>
</dbReference>
<dbReference type="InterPro" id="IPR011042">
    <property type="entry name" value="6-blade_b-propeller_TolB-like"/>
</dbReference>
<comment type="caution">
    <text evidence="1">The sequence shown here is derived from an EMBL/GenBank/DDBJ whole genome shotgun (WGS) entry which is preliminary data.</text>
</comment>
<feature type="non-terminal residue" evidence="1">
    <location>
        <position position="1"/>
    </location>
</feature>
<dbReference type="Gene3D" id="2.120.10.30">
    <property type="entry name" value="TolB, C-terminal domain"/>
    <property type="match status" value="1"/>
</dbReference>
<dbReference type="Pfam" id="PF14670">
    <property type="entry name" value="FXa_inhibition"/>
    <property type="match status" value="1"/>
</dbReference>
<dbReference type="AlphaFoldDB" id="A0A820PUF7"/>
<reference evidence="1" key="1">
    <citation type="submission" date="2021-02" db="EMBL/GenBank/DDBJ databases">
        <authorList>
            <person name="Nowell W R."/>
        </authorList>
    </citation>
    <scope>NUCLEOTIDE SEQUENCE</scope>
</reference>